<dbReference type="Proteomes" id="UP000464671">
    <property type="component" value="Segment"/>
</dbReference>
<proteinExistence type="predicted"/>
<sequence length="204" mass="21818">MDCNCPAPSALTEIVAENCGVDLKQIQRLGFQRVGDLFDAGGSPATDILTLSVWQAKMTATDNTKIVVTPIIGGDPVIEAGEAITNGGGDNSTMNGVEEVEGVNPSSFSCIFKSLPATTEKAMKKLMCEKNLVVYLFLQGGRIAVVKVSADQKKGFPIQSVFVSDRSNSGYGSKDMVNMSFQLSEGWSDDLEIVKPNFNPLTEL</sequence>
<organism evidence="1 2">
    <name type="scientific">Flavobacterium phage vB_FspS_tant8-1</name>
    <dbReference type="NCBI Taxonomy" id="2686278"/>
    <lineage>
        <taxon>Viruses</taxon>
        <taxon>Duplodnaviria</taxon>
        <taxon>Heunggongvirae</taxon>
        <taxon>Uroviricota</taxon>
        <taxon>Caudoviricetes</taxon>
        <taxon>Tantvirus</taxon>
        <taxon>Tantvirus tant</taxon>
    </lineage>
</organism>
<gene>
    <name evidence="1" type="ORF">tant81_gp039</name>
</gene>
<evidence type="ECO:0000313" key="1">
    <source>
        <dbReference type="EMBL" id="QHB40970.1"/>
    </source>
</evidence>
<keyword evidence="2" id="KW-1185">Reference proteome</keyword>
<dbReference type="EMBL" id="MN812239">
    <property type="protein sequence ID" value="QHB40970.1"/>
    <property type="molecule type" value="Genomic_DNA"/>
</dbReference>
<accession>A0A6B9LGX2</accession>
<protein>
    <submittedName>
        <fullName evidence="1">Structural protein</fullName>
    </submittedName>
</protein>
<name>A0A6B9LGX2_9CAUD</name>
<evidence type="ECO:0000313" key="2">
    <source>
        <dbReference type="Proteomes" id="UP000464671"/>
    </source>
</evidence>
<reference evidence="1 2" key="1">
    <citation type="journal article" date="2020" name="Viruses">
        <title>Diversity and Host Interactions Among Virulent and Temperate Baltic Sea Flavobacterium Phages.</title>
        <authorList>
            <person name="Nilsson E."/>
            <person name="Bayfield O.W."/>
            <person name="Lundin D."/>
            <person name="Antson A.A."/>
            <person name="Holmfeldt K."/>
        </authorList>
    </citation>
    <scope>NUCLEOTIDE SEQUENCE [LARGE SCALE GENOMIC DNA]</scope>
</reference>